<dbReference type="GO" id="GO:0008854">
    <property type="term" value="F:exodeoxyribonuclease V activity"/>
    <property type="evidence" value="ECO:0007669"/>
    <property type="project" value="UniProtKB-EC"/>
</dbReference>
<reference evidence="1 2" key="1">
    <citation type="submission" date="2017-06" db="EMBL/GenBank/DDBJ databases">
        <title>Genome sequence of Lactobacillus plantarum subsp. plantarum strain SRCM101258.</title>
        <authorList>
            <person name="Cho S.H."/>
        </authorList>
    </citation>
    <scope>NUCLEOTIDE SEQUENCE [LARGE SCALE GENOMIC DNA]</scope>
    <source>
        <strain evidence="1 2">SRCM101258</strain>
    </source>
</reference>
<gene>
    <name evidence="1" type="ORF">S101258_02957</name>
</gene>
<organism evidence="1 2">
    <name type="scientific">Lactiplantibacillus plantarum subsp. plantarum</name>
    <dbReference type="NCBI Taxonomy" id="337330"/>
    <lineage>
        <taxon>Bacteria</taxon>
        <taxon>Bacillati</taxon>
        <taxon>Bacillota</taxon>
        <taxon>Bacilli</taxon>
        <taxon>Lactobacillales</taxon>
        <taxon>Lactobacillaceae</taxon>
        <taxon>Lactiplantibacillus</taxon>
    </lineage>
</organism>
<protein>
    <submittedName>
        <fullName evidence="1">Exodeoxyribonuclease V</fullName>
        <ecNumber evidence="1">3.1.11.5</ecNumber>
    </submittedName>
</protein>
<dbReference type="AlphaFoldDB" id="A0A2S3U1Z5"/>
<dbReference type="SUPFAM" id="SSF52540">
    <property type="entry name" value="P-loop containing nucleoside triphosphate hydrolases"/>
    <property type="match status" value="1"/>
</dbReference>
<evidence type="ECO:0000313" key="2">
    <source>
        <dbReference type="Proteomes" id="UP000236990"/>
    </source>
</evidence>
<name>A0A2S3U1Z5_LACPN</name>
<sequence length="168" mass="18790">MTGREDGPEEPSKELDGGLLIIDEMSMVDTVLFQQLLTAIPSHMQVILVGDKDQLPSVGAGQVFHDLLQFSELPQIEFNDNLTGRANDSSIIPLAHAIKDGHLPADFAVNNRIAHLLPATLIKSITLLNKLWHVPRRRASVLRRSKFWPDVSRHCRDRSAEYHGSENL</sequence>
<dbReference type="EC" id="3.1.11.5" evidence="1"/>
<accession>A0A2S3U1Z5</accession>
<dbReference type="InterPro" id="IPR027417">
    <property type="entry name" value="P-loop_NTPase"/>
</dbReference>
<comment type="caution">
    <text evidence="1">The sequence shown here is derived from an EMBL/GenBank/DDBJ whole genome shotgun (WGS) entry which is preliminary data.</text>
</comment>
<dbReference type="Pfam" id="PF13604">
    <property type="entry name" value="AAA_30"/>
    <property type="match status" value="1"/>
</dbReference>
<proteinExistence type="predicted"/>
<dbReference type="Proteomes" id="UP000236990">
    <property type="component" value="Unassembled WGS sequence"/>
</dbReference>
<evidence type="ECO:0000313" key="1">
    <source>
        <dbReference type="EMBL" id="POD82090.1"/>
    </source>
</evidence>
<dbReference type="EMBL" id="NKCZ01000124">
    <property type="protein sequence ID" value="POD82090.1"/>
    <property type="molecule type" value="Genomic_DNA"/>
</dbReference>
<keyword evidence="1" id="KW-0378">Hydrolase</keyword>
<dbReference type="Gene3D" id="3.40.50.300">
    <property type="entry name" value="P-loop containing nucleotide triphosphate hydrolases"/>
    <property type="match status" value="2"/>
</dbReference>